<reference evidence="2 3" key="1">
    <citation type="submission" date="2024-06" db="EMBL/GenBank/DDBJ databases">
        <title>Sorghum-associated microbial communities from plants grown in Nebraska, USA.</title>
        <authorList>
            <person name="Schachtman D."/>
        </authorList>
    </citation>
    <scope>NUCLEOTIDE SEQUENCE [LARGE SCALE GENOMIC DNA]</scope>
    <source>
        <strain evidence="2 3">3207</strain>
    </source>
</reference>
<keyword evidence="3" id="KW-1185">Reference proteome</keyword>
<dbReference type="EMBL" id="JBEPSM010000001">
    <property type="protein sequence ID" value="MET4633034.1"/>
    <property type="molecule type" value="Genomic_DNA"/>
</dbReference>
<dbReference type="RefSeq" id="WP_354549122.1">
    <property type="nucleotide sequence ID" value="NZ_JBEPSM010000001.1"/>
</dbReference>
<organism evidence="2 3">
    <name type="scientific">Kaistia defluvii</name>
    <dbReference type="NCBI Taxonomy" id="410841"/>
    <lineage>
        <taxon>Bacteria</taxon>
        <taxon>Pseudomonadati</taxon>
        <taxon>Pseudomonadota</taxon>
        <taxon>Alphaproteobacteria</taxon>
        <taxon>Hyphomicrobiales</taxon>
        <taxon>Kaistiaceae</taxon>
        <taxon>Kaistia</taxon>
    </lineage>
</organism>
<name>A0ABV2QVH7_9HYPH</name>
<keyword evidence="1" id="KW-0732">Signal</keyword>
<gene>
    <name evidence="2" type="ORF">ABIE08_000947</name>
</gene>
<dbReference type="Proteomes" id="UP001549321">
    <property type="component" value="Unassembled WGS sequence"/>
</dbReference>
<evidence type="ECO:0000313" key="2">
    <source>
        <dbReference type="EMBL" id="MET4633034.1"/>
    </source>
</evidence>
<comment type="caution">
    <text evidence="2">The sequence shown here is derived from an EMBL/GenBank/DDBJ whole genome shotgun (WGS) entry which is preliminary data.</text>
</comment>
<evidence type="ECO:0000313" key="3">
    <source>
        <dbReference type="Proteomes" id="UP001549321"/>
    </source>
</evidence>
<feature type="signal peptide" evidence="1">
    <location>
        <begin position="1"/>
        <end position="23"/>
    </location>
</feature>
<feature type="chain" id="PRO_5046829079" evidence="1">
    <location>
        <begin position="24"/>
        <end position="115"/>
    </location>
</feature>
<accession>A0ABV2QVH7</accession>
<protein>
    <submittedName>
        <fullName evidence="2">Uncharacterized protein</fullName>
    </submittedName>
</protein>
<evidence type="ECO:0000256" key="1">
    <source>
        <dbReference type="SAM" id="SignalP"/>
    </source>
</evidence>
<proteinExistence type="predicted"/>
<sequence>MRRFSLIALAALGFVAGATAASAQTEAIQPVDPSQFRNLSCDEIASRIQALNVPISSNNNSWDELRRNPTLQFILLGIRTPNPTYEEFMAHVRGERIALIEVAVAKNCAAQRGIH</sequence>